<dbReference type="OrthoDB" id="9836705at2759"/>
<dbReference type="GeneID" id="103211796"/>
<feature type="transmembrane region" description="Helical" evidence="1">
    <location>
        <begin position="13"/>
        <end position="34"/>
    </location>
</feature>
<keyword evidence="1" id="KW-0472">Membrane</keyword>
<evidence type="ECO:0000256" key="1">
    <source>
        <dbReference type="SAM" id="Phobius"/>
    </source>
</evidence>
<feature type="transmembrane region" description="Helical" evidence="1">
    <location>
        <begin position="130"/>
        <end position="155"/>
    </location>
</feature>
<feature type="transmembrane region" description="Helical" evidence="1">
    <location>
        <begin position="183"/>
        <end position="204"/>
    </location>
</feature>
<feature type="transmembrane region" description="Helical" evidence="1">
    <location>
        <begin position="96"/>
        <end position="118"/>
    </location>
</feature>
<evidence type="ECO:0000313" key="2">
    <source>
        <dbReference type="Proteomes" id="UP000694850"/>
    </source>
</evidence>
<evidence type="ECO:0000313" key="3">
    <source>
        <dbReference type="RefSeq" id="XP_007955968.1"/>
    </source>
</evidence>
<gene>
    <name evidence="3" type="primary">LOC103211796</name>
</gene>
<keyword evidence="2" id="KW-1185">Reference proteome</keyword>
<sequence length="225" mass="26251">MDNENSRLERKHFLRKLTGLVLIYLSLGFGVILANSRKWRVWEFEGRINTIMFIGLWKVLCIHTFNISTVAAQTVKEHTLNETWVIPNAITYGQDLILLANFMKLLVLVFAMLAYLVSMSKDTYPHFCRFMYKICSIFILLSSFCTLGTAIWNFIDDKFGTTFEFPLNFTIRKEDLTHKRSSYAFPLAIITAFLSVISALNFLYDQYLLNPRFKVKPLDEHEMSE</sequence>
<name>A0A8B7B6Z3_ORYAF</name>
<dbReference type="RefSeq" id="XP_007955968.1">
    <property type="nucleotide sequence ID" value="XM_007957777.1"/>
</dbReference>
<dbReference type="AlphaFoldDB" id="A0A8B7B6Z3"/>
<accession>A0A8B7B6Z3</accession>
<reference evidence="3" key="1">
    <citation type="submission" date="2025-08" db="UniProtKB">
        <authorList>
            <consortium name="RefSeq"/>
        </authorList>
    </citation>
    <scope>IDENTIFICATION</scope>
</reference>
<keyword evidence="1" id="KW-1133">Transmembrane helix</keyword>
<protein>
    <submittedName>
        <fullName evidence="3">Uncharacterized protein LOC103211796</fullName>
    </submittedName>
</protein>
<keyword evidence="1" id="KW-0812">Transmembrane</keyword>
<dbReference type="Gene3D" id="1.20.140.150">
    <property type="match status" value="1"/>
</dbReference>
<proteinExistence type="predicted"/>
<dbReference type="Proteomes" id="UP000694850">
    <property type="component" value="Unplaced"/>
</dbReference>
<organism evidence="2 3">
    <name type="scientific">Orycteropus afer afer</name>
    <dbReference type="NCBI Taxonomy" id="1230840"/>
    <lineage>
        <taxon>Eukaryota</taxon>
        <taxon>Metazoa</taxon>
        <taxon>Chordata</taxon>
        <taxon>Craniata</taxon>
        <taxon>Vertebrata</taxon>
        <taxon>Euteleostomi</taxon>
        <taxon>Mammalia</taxon>
        <taxon>Eutheria</taxon>
        <taxon>Afrotheria</taxon>
        <taxon>Tubulidentata</taxon>
        <taxon>Orycteropodidae</taxon>
        <taxon>Orycteropus</taxon>
    </lineage>
</organism>